<evidence type="ECO:0000259" key="9">
    <source>
        <dbReference type="Pfam" id="PF13868"/>
    </source>
</evidence>
<keyword evidence="5" id="KW-0966">Cell projection</keyword>
<dbReference type="EMBL" id="CM026424">
    <property type="protein sequence ID" value="KAG0578153.1"/>
    <property type="molecule type" value="Genomic_DNA"/>
</dbReference>
<evidence type="ECO:0000256" key="6">
    <source>
        <dbReference type="ARBA" id="ARBA00034116"/>
    </source>
</evidence>
<feature type="coiled-coil region" evidence="8">
    <location>
        <begin position="117"/>
        <end position="151"/>
    </location>
</feature>
<dbReference type="Pfam" id="PF13868">
    <property type="entry name" value="TPH"/>
    <property type="match status" value="1"/>
</dbReference>
<accession>A0A8T0I6V3</accession>
<organism evidence="10 11">
    <name type="scientific">Ceratodon purpureus</name>
    <name type="common">Fire moss</name>
    <name type="synonym">Dicranum purpureum</name>
    <dbReference type="NCBI Taxonomy" id="3225"/>
    <lineage>
        <taxon>Eukaryota</taxon>
        <taxon>Viridiplantae</taxon>
        <taxon>Streptophyta</taxon>
        <taxon>Embryophyta</taxon>
        <taxon>Bryophyta</taxon>
        <taxon>Bryophytina</taxon>
        <taxon>Bryopsida</taxon>
        <taxon>Dicranidae</taxon>
        <taxon>Pseudoditrichales</taxon>
        <taxon>Ditrichaceae</taxon>
        <taxon>Ceratodon</taxon>
    </lineage>
</organism>
<evidence type="ECO:0000256" key="8">
    <source>
        <dbReference type="SAM" id="Coils"/>
    </source>
</evidence>
<name>A0A8T0I6V3_CERPU</name>
<dbReference type="GO" id="GO:0031514">
    <property type="term" value="C:motile cilium"/>
    <property type="evidence" value="ECO:0007669"/>
    <property type="project" value="UniProtKB-SubCell"/>
</dbReference>
<keyword evidence="2" id="KW-0282">Flagellum</keyword>
<gene>
    <name evidence="10" type="ORF">KC19_4G002100</name>
</gene>
<evidence type="ECO:0000256" key="4">
    <source>
        <dbReference type="ARBA" id="ARBA00023069"/>
    </source>
</evidence>
<keyword evidence="3 8" id="KW-0175">Coiled coil</keyword>
<keyword evidence="4" id="KW-0969">Cilium</keyword>
<protein>
    <recommendedName>
        <fullName evidence="7">Cilia- and flagella-associated protein 45</fullName>
    </recommendedName>
</protein>
<evidence type="ECO:0000256" key="5">
    <source>
        <dbReference type="ARBA" id="ARBA00023273"/>
    </source>
</evidence>
<feature type="domain" description="Trichohyalin-plectin-homology" evidence="9">
    <location>
        <begin position="105"/>
        <end position="395"/>
    </location>
</feature>
<reference evidence="10" key="1">
    <citation type="submission" date="2020-06" db="EMBL/GenBank/DDBJ databases">
        <title>WGS assembly of Ceratodon purpureus strain R40.</title>
        <authorList>
            <person name="Carey S.B."/>
            <person name="Jenkins J."/>
            <person name="Shu S."/>
            <person name="Lovell J.T."/>
            <person name="Sreedasyam A."/>
            <person name="Maumus F."/>
            <person name="Tiley G.P."/>
            <person name="Fernandez-Pozo N."/>
            <person name="Barry K."/>
            <person name="Chen C."/>
            <person name="Wang M."/>
            <person name="Lipzen A."/>
            <person name="Daum C."/>
            <person name="Saski C.A."/>
            <person name="Payton A.C."/>
            <person name="Mcbreen J.C."/>
            <person name="Conrad R.E."/>
            <person name="Kollar L.M."/>
            <person name="Olsson S."/>
            <person name="Huttunen S."/>
            <person name="Landis J.B."/>
            <person name="Wickett N.J."/>
            <person name="Johnson M.G."/>
            <person name="Rensing S.A."/>
            <person name="Grimwood J."/>
            <person name="Schmutz J."/>
            <person name="Mcdaniel S.F."/>
        </authorList>
    </citation>
    <scope>NUCLEOTIDE SEQUENCE</scope>
    <source>
        <strain evidence="10">R40</strain>
    </source>
</reference>
<evidence type="ECO:0000256" key="2">
    <source>
        <dbReference type="ARBA" id="ARBA00022846"/>
    </source>
</evidence>
<comment type="caution">
    <text evidence="10">The sequence shown here is derived from an EMBL/GenBank/DDBJ whole genome shotgun (WGS) entry which is preliminary data.</text>
</comment>
<keyword evidence="11" id="KW-1185">Reference proteome</keyword>
<feature type="coiled-coil region" evidence="8">
    <location>
        <begin position="185"/>
        <end position="256"/>
    </location>
</feature>
<comment type="subcellular location">
    <subcellularLocation>
        <location evidence="1">Cell projection</location>
        <location evidence="1">Cilium</location>
        <location evidence="1">Flagellum</location>
    </subcellularLocation>
</comment>
<feature type="non-terminal residue" evidence="10">
    <location>
        <position position="1"/>
    </location>
</feature>
<evidence type="ECO:0000256" key="1">
    <source>
        <dbReference type="ARBA" id="ARBA00004230"/>
    </source>
</evidence>
<evidence type="ECO:0000313" key="10">
    <source>
        <dbReference type="EMBL" id="KAG0578153.1"/>
    </source>
</evidence>
<dbReference type="InterPro" id="IPR033253">
    <property type="entry name" value="CFAP45"/>
</dbReference>
<dbReference type="PANTHER" id="PTHR15504:SF0">
    <property type="entry name" value="CILIA- AND FLAGELLA-ASSOCIATED PROTEIN 45"/>
    <property type="match status" value="1"/>
</dbReference>
<evidence type="ECO:0000313" key="11">
    <source>
        <dbReference type="Proteomes" id="UP000822688"/>
    </source>
</evidence>
<dbReference type="Proteomes" id="UP000822688">
    <property type="component" value="Chromosome 4"/>
</dbReference>
<dbReference type="PANTHER" id="PTHR15504">
    <property type="entry name" value="NASOPHARYNGEAL EPITHELIUM SPECIFIC PROTEIN 1"/>
    <property type="match status" value="1"/>
</dbReference>
<sequence length="410" mass="47935">VVARPPTSNVHNDCLSEYRSEINNVGKKYTLLSKTSNVDEELFGHEGWFQKRQANRVIRPPEKRPKMGESKDETPEETDVVIINSSDVALIKKKAVIVTQAVLDERKKKKEASLAERNAKSNQRKQLMLKYNELQRQIAAEQKLQEGLKLQREIKFAMEQEEKKAEAKRLAGVELMKYMLEDNKKQELIKEKLKEREMIEEEKRNAYTFAKDQREQAYKDEQERVRKEKEAAADKIRAAQESASGAQGALEDLRNQRIFEAHEKAWREKEAAEAEKIRRMNAELHIAREQQKIMKARQIADQAIAAEQEFYKILKLQKDGIEQAKADDERLLQARMKNLVYLKEQIRIKEEARKALAREKIAEGERLKQAKRVEKLKLTKIKERKLEELKKWGVPQKYQVDLIKLKVGIP</sequence>
<proteinExistence type="inferred from homology"/>
<evidence type="ECO:0000256" key="3">
    <source>
        <dbReference type="ARBA" id="ARBA00023054"/>
    </source>
</evidence>
<feature type="non-terminal residue" evidence="10">
    <location>
        <position position="410"/>
    </location>
</feature>
<dbReference type="AlphaFoldDB" id="A0A8T0I6V3"/>
<evidence type="ECO:0000256" key="7">
    <source>
        <dbReference type="ARBA" id="ARBA00034142"/>
    </source>
</evidence>
<comment type="similarity">
    <text evidence="6">Belongs to the CFAP45 family.</text>
</comment>
<dbReference type="InterPro" id="IPR043597">
    <property type="entry name" value="TPH_dom"/>
</dbReference>